<name>A0A8K0D863_IGNLU</name>
<dbReference type="OrthoDB" id="6766063at2759"/>
<gene>
    <name evidence="2" type="ORF">ILUMI_07760</name>
</gene>
<comment type="caution">
    <text evidence="2">The sequence shown here is derived from an EMBL/GenBank/DDBJ whole genome shotgun (WGS) entry which is preliminary data.</text>
</comment>
<feature type="region of interest" description="Disordered" evidence="1">
    <location>
        <begin position="20"/>
        <end position="73"/>
    </location>
</feature>
<dbReference type="Proteomes" id="UP000801492">
    <property type="component" value="Unassembled WGS sequence"/>
</dbReference>
<evidence type="ECO:0000256" key="1">
    <source>
        <dbReference type="SAM" id="MobiDB-lite"/>
    </source>
</evidence>
<reference evidence="2" key="1">
    <citation type="submission" date="2019-08" db="EMBL/GenBank/DDBJ databases">
        <title>The genome of the North American firefly Photinus pyralis.</title>
        <authorList>
            <consortium name="Photinus pyralis genome working group"/>
            <person name="Fallon T.R."/>
            <person name="Sander Lower S.E."/>
            <person name="Weng J.-K."/>
        </authorList>
    </citation>
    <scope>NUCLEOTIDE SEQUENCE</scope>
    <source>
        <strain evidence="2">TRF0915ILg1</strain>
        <tissue evidence="2">Whole body</tissue>
    </source>
</reference>
<evidence type="ECO:0008006" key="4">
    <source>
        <dbReference type="Google" id="ProtNLM"/>
    </source>
</evidence>
<proteinExistence type="predicted"/>
<feature type="compositionally biased region" description="Polar residues" evidence="1">
    <location>
        <begin position="48"/>
        <end position="58"/>
    </location>
</feature>
<keyword evidence="3" id="KW-1185">Reference proteome</keyword>
<protein>
    <recommendedName>
        <fullName evidence="4">HTH CENPB-type domain-containing protein</fullName>
    </recommendedName>
</protein>
<organism evidence="2 3">
    <name type="scientific">Ignelater luminosus</name>
    <name type="common">Cucubano</name>
    <name type="synonym">Pyrophorus luminosus</name>
    <dbReference type="NCBI Taxonomy" id="2038154"/>
    <lineage>
        <taxon>Eukaryota</taxon>
        <taxon>Metazoa</taxon>
        <taxon>Ecdysozoa</taxon>
        <taxon>Arthropoda</taxon>
        <taxon>Hexapoda</taxon>
        <taxon>Insecta</taxon>
        <taxon>Pterygota</taxon>
        <taxon>Neoptera</taxon>
        <taxon>Endopterygota</taxon>
        <taxon>Coleoptera</taxon>
        <taxon>Polyphaga</taxon>
        <taxon>Elateriformia</taxon>
        <taxon>Elateroidea</taxon>
        <taxon>Elateridae</taxon>
        <taxon>Agrypninae</taxon>
        <taxon>Pyrophorini</taxon>
        <taxon>Ignelater</taxon>
    </lineage>
</organism>
<evidence type="ECO:0000313" key="2">
    <source>
        <dbReference type="EMBL" id="KAF2898413.1"/>
    </source>
</evidence>
<sequence length="166" mass="19513">MIHNFFQINNGWQISKKNSTSLLDTGKHDGSHTSRQNRRIKREEVRRSAQSASYNFEKTGQIRKKPNEASEKKLGRFKPVFTLQQEKESTDFMLEMESRVFGLGTRDLRHLAYYFAERNNTPHATSGLAGRDWIYGFLSRNKNVSQRQRPELHRLTNPMLPHFLNF</sequence>
<evidence type="ECO:0000313" key="3">
    <source>
        <dbReference type="Proteomes" id="UP000801492"/>
    </source>
</evidence>
<dbReference type="EMBL" id="VTPC01003514">
    <property type="protein sequence ID" value="KAF2898413.1"/>
    <property type="molecule type" value="Genomic_DNA"/>
</dbReference>
<accession>A0A8K0D863</accession>
<dbReference type="AlphaFoldDB" id="A0A8K0D863"/>